<proteinExistence type="predicted"/>
<dbReference type="EMBL" id="VBAM01000330">
    <property type="protein sequence ID" value="TMJ09804.1"/>
    <property type="molecule type" value="Genomic_DNA"/>
</dbReference>
<sequence length="70" mass="8315">MKAWHRITRPIGRLQALLILTLIYFVVLAPFALAVRFFLDPLRLRERPTWRPPSAGEESAQRLDWARRLF</sequence>
<gene>
    <name evidence="2" type="ORF">E6H02_08690</name>
</gene>
<dbReference type="Proteomes" id="UP000320393">
    <property type="component" value="Unassembled WGS sequence"/>
</dbReference>
<accession>A0A537LP62</accession>
<keyword evidence="1" id="KW-1133">Transmembrane helix</keyword>
<feature type="transmembrane region" description="Helical" evidence="1">
    <location>
        <begin position="16"/>
        <end position="39"/>
    </location>
</feature>
<keyword evidence="1" id="KW-0472">Membrane</keyword>
<evidence type="ECO:0000313" key="3">
    <source>
        <dbReference type="Proteomes" id="UP000320393"/>
    </source>
</evidence>
<organism evidence="2 3">
    <name type="scientific">Candidatus Segetimicrobium genomatis</name>
    <dbReference type="NCBI Taxonomy" id="2569760"/>
    <lineage>
        <taxon>Bacteria</taxon>
        <taxon>Bacillati</taxon>
        <taxon>Candidatus Sysuimicrobiota</taxon>
        <taxon>Candidatus Sysuimicrobiia</taxon>
        <taxon>Candidatus Sysuimicrobiales</taxon>
        <taxon>Candidatus Segetimicrobiaceae</taxon>
        <taxon>Candidatus Segetimicrobium</taxon>
    </lineage>
</organism>
<comment type="caution">
    <text evidence="2">The sequence shown here is derived from an EMBL/GenBank/DDBJ whole genome shotgun (WGS) entry which is preliminary data.</text>
</comment>
<evidence type="ECO:0000256" key="1">
    <source>
        <dbReference type="SAM" id="Phobius"/>
    </source>
</evidence>
<keyword evidence="1" id="KW-0812">Transmembrane</keyword>
<reference evidence="2 3" key="1">
    <citation type="journal article" date="2019" name="Nat. Microbiol.">
        <title>Mediterranean grassland soil C-N compound turnover is dependent on rainfall and depth, and is mediated by genomically divergent microorganisms.</title>
        <authorList>
            <person name="Diamond S."/>
            <person name="Andeer P.F."/>
            <person name="Li Z."/>
            <person name="Crits-Christoph A."/>
            <person name="Burstein D."/>
            <person name="Anantharaman K."/>
            <person name="Lane K.R."/>
            <person name="Thomas B.C."/>
            <person name="Pan C."/>
            <person name="Northen T.R."/>
            <person name="Banfield J.F."/>
        </authorList>
    </citation>
    <scope>NUCLEOTIDE SEQUENCE [LARGE SCALE GENOMIC DNA]</scope>
    <source>
        <strain evidence="2">NP_5</strain>
    </source>
</reference>
<evidence type="ECO:0000313" key="2">
    <source>
        <dbReference type="EMBL" id="TMJ09804.1"/>
    </source>
</evidence>
<name>A0A537LP62_9BACT</name>
<dbReference type="AlphaFoldDB" id="A0A537LP62"/>
<protein>
    <submittedName>
        <fullName evidence="2">Uncharacterized protein</fullName>
    </submittedName>
</protein>